<dbReference type="Pfam" id="PF07776">
    <property type="entry name" value="zf-AD"/>
    <property type="match status" value="1"/>
</dbReference>
<sequence length="181" mass="21057">MGPRKARMCRLCLSTTAILRSIFTIFRNYNLVFIIRDVVKLEIEEDDKLPKSICKSCAVKLIRMRESATLFIDSDRKLREKLSGDDDAELSDVANELGTCRKRKYNKQTDLDVDSLDESTELDRDETVNEDRRTERLVKQELVEHDGTVRKDGDNHFYNAVFEFGPEPIPIVFYLLSSMLW</sequence>
<keyword evidence="1" id="KW-0479">Metal-binding</keyword>
<protein>
    <submittedName>
        <fullName evidence="3">AAEL003189-PA</fullName>
    </submittedName>
</protein>
<reference evidence="3" key="3">
    <citation type="submission" date="2012-09" db="EMBL/GenBank/DDBJ databases">
        <authorList>
            <consortium name="VectorBase"/>
        </authorList>
    </citation>
    <scope>NUCLEOTIDE SEQUENCE</scope>
    <source>
        <strain evidence="3">Liverpool</strain>
    </source>
</reference>
<accession>Q17G47</accession>
<reference evidence="3" key="1">
    <citation type="submission" date="2005-10" db="EMBL/GenBank/DDBJ databases">
        <authorList>
            <person name="Loftus B.J."/>
            <person name="Nene V.M."/>
            <person name="Hannick L.I."/>
            <person name="Bidwell S."/>
            <person name="Haas B."/>
            <person name="Amedeo P."/>
            <person name="Orvis J."/>
            <person name="Wortman J.R."/>
            <person name="White O.R."/>
            <person name="Salzberg S."/>
            <person name="Shumway M."/>
            <person name="Koo H."/>
            <person name="Zhao Y."/>
            <person name="Holmes M."/>
            <person name="Miller J."/>
            <person name="Schatz M."/>
            <person name="Pop M."/>
            <person name="Pai G."/>
            <person name="Utterback T."/>
            <person name="Rogers Y.-H."/>
            <person name="Kravitz S."/>
            <person name="Fraser C.M."/>
        </authorList>
    </citation>
    <scope>NUCLEOTIDE SEQUENCE</scope>
    <source>
        <strain evidence="3">Liverpool</strain>
    </source>
</reference>
<dbReference type="PANTHER" id="PTHR39942">
    <property type="entry name" value="BCDNA.LD26519-RELATED"/>
    <property type="match status" value="1"/>
</dbReference>
<evidence type="ECO:0000313" key="4">
    <source>
        <dbReference type="Proteomes" id="UP000682892"/>
    </source>
</evidence>
<feature type="binding site" evidence="1">
    <location>
        <position position="12"/>
    </location>
    <ligand>
        <name>Zn(2+)</name>
        <dbReference type="ChEBI" id="CHEBI:29105"/>
    </ligand>
</feature>
<dbReference type="SUPFAM" id="SSF57716">
    <property type="entry name" value="Glucocorticoid receptor-like (DNA-binding domain)"/>
    <property type="match status" value="1"/>
</dbReference>
<dbReference type="Gene3D" id="3.40.1800.20">
    <property type="match status" value="1"/>
</dbReference>
<evidence type="ECO:0000259" key="2">
    <source>
        <dbReference type="PROSITE" id="PS51915"/>
    </source>
</evidence>
<gene>
    <name evidence="3" type="ORF">AaeL_AAEL003189</name>
</gene>
<proteinExistence type="predicted"/>
<dbReference type="PROSITE" id="PS51915">
    <property type="entry name" value="ZAD"/>
    <property type="match status" value="1"/>
</dbReference>
<keyword evidence="1" id="KW-0863">Zinc-finger</keyword>
<keyword evidence="1" id="KW-0862">Zinc</keyword>
<dbReference type="VEuPathDB" id="VectorBase:AAEL018296"/>
<reference evidence="3" key="2">
    <citation type="journal article" date="2007" name="Science">
        <title>Genome sequence of Aedes aegypti, a major arbovirus vector.</title>
        <authorList>
            <person name="Nene V."/>
            <person name="Wortman J.R."/>
            <person name="Lawson D."/>
            <person name="Haas B."/>
            <person name="Kodira C."/>
            <person name="Tu Z.J."/>
            <person name="Loftus B."/>
            <person name="Xi Z."/>
            <person name="Megy K."/>
            <person name="Grabherr M."/>
            <person name="Ren Q."/>
            <person name="Zdobnov E.M."/>
            <person name="Lobo N.F."/>
            <person name="Campbell K.S."/>
            <person name="Brown S.E."/>
            <person name="Bonaldo M.F."/>
            <person name="Zhu J."/>
            <person name="Sinkins S.P."/>
            <person name="Hogenkamp D.G."/>
            <person name="Amedeo P."/>
            <person name="Arensburger P."/>
            <person name="Atkinson P.W."/>
            <person name="Bidwell S."/>
            <person name="Biedler J."/>
            <person name="Birney E."/>
            <person name="Bruggner R.V."/>
            <person name="Costas J."/>
            <person name="Coy M.R."/>
            <person name="Crabtree J."/>
            <person name="Crawford M."/>
            <person name="Debruyn B."/>
            <person name="Decaprio D."/>
            <person name="Eiglmeier K."/>
            <person name="Eisenstadt E."/>
            <person name="El-Dorry H."/>
            <person name="Gelbart W.M."/>
            <person name="Gomes S.L."/>
            <person name="Hammond M."/>
            <person name="Hannick L.I."/>
            <person name="Hogan J.R."/>
            <person name="Holmes M.H."/>
            <person name="Jaffe D."/>
            <person name="Johnston J.S."/>
            <person name="Kennedy R.C."/>
            <person name="Koo H."/>
            <person name="Kravitz S."/>
            <person name="Kriventseva E.V."/>
            <person name="Kulp D."/>
            <person name="Labutti K."/>
            <person name="Lee E."/>
            <person name="Li S."/>
            <person name="Lovin D.D."/>
            <person name="Mao C."/>
            <person name="Mauceli E."/>
            <person name="Menck C.F."/>
            <person name="Miller J.R."/>
            <person name="Montgomery P."/>
            <person name="Mori A."/>
            <person name="Nascimento A.L."/>
            <person name="Naveira H.F."/>
            <person name="Nusbaum C."/>
            <person name="O'leary S."/>
            <person name="Orvis J."/>
            <person name="Pertea M."/>
            <person name="Quesneville H."/>
            <person name="Reidenbach K.R."/>
            <person name="Rogers Y.H."/>
            <person name="Roth C.W."/>
            <person name="Schneider J.R."/>
            <person name="Schatz M."/>
            <person name="Shumway M."/>
            <person name="Stanke M."/>
            <person name="Stinson E.O."/>
            <person name="Tubio J.M."/>
            <person name="Vanzee J.P."/>
            <person name="Verjovski-Almeida S."/>
            <person name="Werner D."/>
            <person name="White O."/>
            <person name="Wyder S."/>
            <person name="Zeng Q."/>
            <person name="Zhao Q."/>
            <person name="Zhao Y."/>
            <person name="Hill C.A."/>
            <person name="Raikhel A.S."/>
            <person name="Soares M.B."/>
            <person name="Knudson D.L."/>
            <person name="Lee N.H."/>
            <person name="Galagan J."/>
            <person name="Salzberg S.L."/>
            <person name="Paulsen I.T."/>
            <person name="Dimopoulos G."/>
            <person name="Collins F.H."/>
            <person name="Birren B."/>
            <person name="Fraser-Liggett C.M."/>
            <person name="Severson D.W."/>
        </authorList>
    </citation>
    <scope>NUCLEOTIDE SEQUENCE [LARGE SCALE GENOMIC DNA]</scope>
    <source>
        <strain evidence="3">Liverpool</strain>
    </source>
</reference>
<feature type="domain" description="ZAD" evidence="2">
    <location>
        <begin position="7"/>
        <end position="81"/>
    </location>
</feature>
<dbReference type="EMBL" id="CH477266">
    <property type="protein sequence ID" value="EAT45538.1"/>
    <property type="molecule type" value="Genomic_DNA"/>
</dbReference>
<dbReference type="Proteomes" id="UP000682892">
    <property type="component" value="Unassembled WGS sequence"/>
</dbReference>
<name>Q17G47_AEDAE</name>
<organism evidence="3 4">
    <name type="scientific">Aedes aegypti</name>
    <name type="common">Yellowfever mosquito</name>
    <name type="synonym">Culex aegypti</name>
    <dbReference type="NCBI Taxonomy" id="7159"/>
    <lineage>
        <taxon>Eukaryota</taxon>
        <taxon>Metazoa</taxon>
        <taxon>Ecdysozoa</taxon>
        <taxon>Arthropoda</taxon>
        <taxon>Hexapoda</taxon>
        <taxon>Insecta</taxon>
        <taxon>Pterygota</taxon>
        <taxon>Neoptera</taxon>
        <taxon>Endopterygota</taxon>
        <taxon>Diptera</taxon>
        <taxon>Nematocera</taxon>
        <taxon>Culicoidea</taxon>
        <taxon>Culicidae</taxon>
        <taxon>Culicinae</taxon>
        <taxon>Aedini</taxon>
        <taxon>Aedes</taxon>
        <taxon>Stegomyia</taxon>
    </lineage>
</organism>
<dbReference type="PANTHER" id="PTHR39942:SF1">
    <property type="entry name" value="BCDNA.LD26519-RELATED"/>
    <property type="match status" value="1"/>
</dbReference>
<feature type="binding site" evidence="1">
    <location>
        <position position="9"/>
    </location>
    <ligand>
        <name>Zn(2+)</name>
        <dbReference type="ChEBI" id="CHEBI:29105"/>
    </ligand>
</feature>
<dbReference type="GO" id="GO:0008270">
    <property type="term" value="F:zinc ion binding"/>
    <property type="evidence" value="ECO:0007669"/>
    <property type="project" value="UniProtKB-UniRule"/>
</dbReference>
<dbReference type="AlphaFoldDB" id="Q17G47"/>
<evidence type="ECO:0000313" key="3">
    <source>
        <dbReference type="EMBL" id="EAT45538.1"/>
    </source>
</evidence>
<dbReference type="SMART" id="SM00868">
    <property type="entry name" value="zf-AD"/>
    <property type="match status" value="1"/>
</dbReference>
<evidence type="ECO:0000256" key="1">
    <source>
        <dbReference type="PROSITE-ProRule" id="PRU01263"/>
    </source>
</evidence>
<dbReference type="GO" id="GO:0005634">
    <property type="term" value="C:nucleus"/>
    <property type="evidence" value="ECO:0007669"/>
    <property type="project" value="InterPro"/>
</dbReference>
<dbReference type="InterPro" id="IPR012934">
    <property type="entry name" value="Znf_AD"/>
</dbReference>
<feature type="binding site" evidence="1">
    <location>
        <position position="54"/>
    </location>
    <ligand>
        <name>Zn(2+)</name>
        <dbReference type="ChEBI" id="CHEBI:29105"/>
    </ligand>
</feature>
<feature type="binding site" evidence="1">
    <location>
        <position position="57"/>
    </location>
    <ligand>
        <name>Zn(2+)</name>
        <dbReference type="ChEBI" id="CHEBI:29105"/>
    </ligand>
</feature>